<gene>
    <name evidence="15" type="ORF">ACFOMD_00785</name>
</gene>
<keyword evidence="3 10" id="KW-0813">Transport</keyword>
<evidence type="ECO:0000256" key="11">
    <source>
        <dbReference type="RuleBase" id="RU003357"/>
    </source>
</evidence>
<feature type="signal peptide" evidence="12">
    <location>
        <begin position="1"/>
        <end position="26"/>
    </location>
</feature>
<evidence type="ECO:0000256" key="7">
    <source>
        <dbReference type="ARBA" id="ARBA00023136"/>
    </source>
</evidence>
<feature type="domain" description="TonB-dependent receptor plug" evidence="14">
    <location>
        <begin position="63"/>
        <end position="160"/>
    </location>
</feature>
<keyword evidence="4 10" id="KW-1134">Transmembrane beta strand</keyword>
<evidence type="ECO:0000259" key="13">
    <source>
        <dbReference type="Pfam" id="PF00593"/>
    </source>
</evidence>
<comment type="caution">
    <text evidence="15">The sequence shown here is derived from an EMBL/GenBank/DDBJ whole genome shotgun (WGS) entry which is preliminary data.</text>
</comment>
<keyword evidence="12" id="KW-0732">Signal</keyword>
<reference evidence="16" key="1">
    <citation type="journal article" date="2019" name="Int. J. Syst. Evol. Microbiol.">
        <title>The Global Catalogue of Microorganisms (GCM) 10K type strain sequencing project: providing services to taxonomists for standard genome sequencing and annotation.</title>
        <authorList>
            <consortium name="The Broad Institute Genomics Platform"/>
            <consortium name="The Broad Institute Genome Sequencing Center for Infectious Disease"/>
            <person name="Wu L."/>
            <person name="Ma J."/>
        </authorList>
    </citation>
    <scope>NUCLEOTIDE SEQUENCE [LARGE SCALE GENOMIC DNA]</scope>
    <source>
        <strain evidence="16">KCTC 42644</strain>
    </source>
</reference>
<dbReference type="CDD" id="cd01347">
    <property type="entry name" value="ligand_gated_channel"/>
    <property type="match status" value="1"/>
</dbReference>
<dbReference type="PROSITE" id="PS52016">
    <property type="entry name" value="TONB_DEPENDENT_REC_3"/>
    <property type="match status" value="1"/>
</dbReference>
<dbReference type="EMBL" id="JBHRXV010000001">
    <property type="protein sequence ID" value="MFC3711084.1"/>
    <property type="molecule type" value="Genomic_DNA"/>
</dbReference>
<dbReference type="InterPro" id="IPR000531">
    <property type="entry name" value="Beta-barrel_TonB"/>
</dbReference>
<keyword evidence="9 10" id="KW-0998">Cell outer membrane</keyword>
<keyword evidence="7 10" id="KW-0472">Membrane</keyword>
<keyword evidence="5 10" id="KW-0812">Transmembrane</keyword>
<evidence type="ECO:0000256" key="4">
    <source>
        <dbReference type="ARBA" id="ARBA00022452"/>
    </source>
</evidence>
<evidence type="ECO:0000256" key="1">
    <source>
        <dbReference type="ARBA" id="ARBA00004571"/>
    </source>
</evidence>
<sequence length="732" mass="77707">MTDRFRTALRLTAAATVLALAAPSFAQEAAPSDDEEIIVSAQRRNQTGLARAGSVGALGDKRAEDVPFSIKSYNEALILNQQPQTLGQVLENDPGIRTTVGFGIAGELFVIRGFALAGDDVGFGGLYGIAPRQLVAPELLDSVQVLNGASAFLNGAAPGGSGIGGSVNILPKRAGAQPVGRATVGYTADGHVGGSFDLGRRFGDDDRWGFRVNGAARGGDVSIDDEFRSSYVLGGALDYNSGPLRMSLDLAYQRVKVRHMRPKLVLGAAVTAIPEVPDTEVNYGQPWQYTTLRDVFGQARIEYDLADDVMAYAAFGARDGSERGFYQTITLTNLATGAATASGSFIPRTDNNEAATAGLRAKLGSGWMTHEINVGGNANWFVNRNAFEFYAASPTLTNIYAPIDVPRPSTVTFIGGDLNDPFPIGRTRLMSAFLSDTIGLWDDRVLATLGLRHQEIKTIAYSNATGLRTGGYSENAVTPVFGLVVKPSEGVSLYANRIEGLVAGGTAPATGANPSGGAALPVSNAGEVLPPYESTQYELGGKLNLGGVTASLAWFQIDRDLAILELDPDAAGRLRFGPFGTQRNSGLEFSLEAEPVEGLRLIGGASIIDAKLRKTQNGVNQGNDAIGVPEYLINANVEWDLPFAPALTLTGRVVNTGQQAANLTNTLRLPSWTRFDVGARYVLAAGDKPVTLRFNIDNVANKRYWASAFDTFRPDLQQGAPRTFKLSASVDF</sequence>
<dbReference type="InterPro" id="IPR012910">
    <property type="entry name" value="Plug_dom"/>
</dbReference>
<dbReference type="NCBIfam" id="TIGR01783">
    <property type="entry name" value="TonB-siderophor"/>
    <property type="match status" value="1"/>
</dbReference>
<evidence type="ECO:0000256" key="10">
    <source>
        <dbReference type="PROSITE-ProRule" id="PRU01360"/>
    </source>
</evidence>
<feature type="chain" id="PRO_5046516555" evidence="12">
    <location>
        <begin position="27"/>
        <end position="732"/>
    </location>
</feature>
<name>A0ABV7X6Y0_9SPHN</name>
<evidence type="ECO:0000256" key="8">
    <source>
        <dbReference type="ARBA" id="ARBA00023170"/>
    </source>
</evidence>
<keyword evidence="6 11" id="KW-0798">TonB box</keyword>
<evidence type="ECO:0000256" key="2">
    <source>
        <dbReference type="ARBA" id="ARBA00009810"/>
    </source>
</evidence>
<dbReference type="Pfam" id="PF00593">
    <property type="entry name" value="TonB_dep_Rec_b-barrel"/>
    <property type="match status" value="1"/>
</dbReference>
<evidence type="ECO:0000259" key="14">
    <source>
        <dbReference type="Pfam" id="PF07715"/>
    </source>
</evidence>
<evidence type="ECO:0000256" key="6">
    <source>
        <dbReference type="ARBA" id="ARBA00023077"/>
    </source>
</evidence>
<dbReference type="Gene3D" id="2.40.170.20">
    <property type="entry name" value="TonB-dependent receptor, beta-barrel domain"/>
    <property type="match status" value="1"/>
</dbReference>
<accession>A0ABV7X6Y0</accession>
<dbReference type="InterPro" id="IPR036942">
    <property type="entry name" value="Beta-barrel_TonB_sf"/>
</dbReference>
<dbReference type="PANTHER" id="PTHR32552:SF82">
    <property type="entry name" value="FCUA PROTEIN"/>
    <property type="match status" value="1"/>
</dbReference>
<dbReference type="Proteomes" id="UP001595615">
    <property type="component" value="Unassembled WGS sequence"/>
</dbReference>
<dbReference type="InterPro" id="IPR039426">
    <property type="entry name" value="TonB-dep_rcpt-like"/>
</dbReference>
<keyword evidence="8 15" id="KW-0675">Receptor</keyword>
<feature type="domain" description="TonB-dependent receptor-like beta-barrel" evidence="13">
    <location>
        <begin position="279"/>
        <end position="699"/>
    </location>
</feature>
<evidence type="ECO:0000256" key="9">
    <source>
        <dbReference type="ARBA" id="ARBA00023237"/>
    </source>
</evidence>
<keyword evidence="16" id="KW-1185">Reference proteome</keyword>
<evidence type="ECO:0000256" key="12">
    <source>
        <dbReference type="SAM" id="SignalP"/>
    </source>
</evidence>
<evidence type="ECO:0000313" key="16">
    <source>
        <dbReference type="Proteomes" id="UP001595615"/>
    </source>
</evidence>
<organism evidence="15 16">
    <name type="scientific">Sphingoaurantiacus capsulatus</name>
    <dbReference type="NCBI Taxonomy" id="1771310"/>
    <lineage>
        <taxon>Bacteria</taxon>
        <taxon>Pseudomonadati</taxon>
        <taxon>Pseudomonadota</taxon>
        <taxon>Alphaproteobacteria</taxon>
        <taxon>Sphingomonadales</taxon>
        <taxon>Sphingosinicellaceae</taxon>
        <taxon>Sphingoaurantiacus</taxon>
    </lineage>
</organism>
<dbReference type="RefSeq" id="WP_380855319.1">
    <property type="nucleotide sequence ID" value="NZ_JBHRXV010000001.1"/>
</dbReference>
<proteinExistence type="inferred from homology"/>
<comment type="subcellular location">
    <subcellularLocation>
        <location evidence="1 10">Cell outer membrane</location>
        <topology evidence="1 10">Multi-pass membrane protein</topology>
    </subcellularLocation>
</comment>
<dbReference type="InterPro" id="IPR010105">
    <property type="entry name" value="TonB_sidphr_rcpt"/>
</dbReference>
<dbReference type="PANTHER" id="PTHR32552">
    <property type="entry name" value="FERRICHROME IRON RECEPTOR-RELATED"/>
    <property type="match status" value="1"/>
</dbReference>
<dbReference type="SUPFAM" id="SSF56935">
    <property type="entry name" value="Porins"/>
    <property type="match status" value="1"/>
</dbReference>
<dbReference type="Pfam" id="PF07715">
    <property type="entry name" value="Plug"/>
    <property type="match status" value="1"/>
</dbReference>
<dbReference type="Gene3D" id="2.170.130.10">
    <property type="entry name" value="TonB-dependent receptor, plug domain"/>
    <property type="match status" value="1"/>
</dbReference>
<evidence type="ECO:0000256" key="5">
    <source>
        <dbReference type="ARBA" id="ARBA00022692"/>
    </source>
</evidence>
<dbReference type="InterPro" id="IPR037066">
    <property type="entry name" value="Plug_dom_sf"/>
</dbReference>
<evidence type="ECO:0000313" key="15">
    <source>
        <dbReference type="EMBL" id="MFC3711084.1"/>
    </source>
</evidence>
<comment type="similarity">
    <text evidence="2 10 11">Belongs to the TonB-dependent receptor family.</text>
</comment>
<evidence type="ECO:0000256" key="3">
    <source>
        <dbReference type="ARBA" id="ARBA00022448"/>
    </source>
</evidence>
<protein>
    <submittedName>
        <fullName evidence="15">TonB-dependent receptor</fullName>
    </submittedName>
</protein>